<evidence type="ECO:0000313" key="4">
    <source>
        <dbReference type="EMBL" id="KAB2347011.1"/>
    </source>
</evidence>
<dbReference type="EMBL" id="WBMT01000010">
    <property type="protein sequence ID" value="KAB2347011.1"/>
    <property type="molecule type" value="Genomic_DNA"/>
</dbReference>
<dbReference type="InterPro" id="IPR046253">
    <property type="entry name" value="DUF6286"/>
</dbReference>
<gene>
    <name evidence="4" type="ORF">F8566_22825</name>
</gene>
<evidence type="ECO:0000256" key="1">
    <source>
        <dbReference type="SAM" id="MobiDB-lite"/>
    </source>
</evidence>
<keyword evidence="2" id="KW-0812">Transmembrane</keyword>
<feature type="transmembrane region" description="Helical" evidence="2">
    <location>
        <begin position="39"/>
        <end position="65"/>
    </location>
</feature>
<dbReference type="AlphaFoldDB" id="A0A6H9YYQ7"/>
<evidence type="ECO:0000313" key="5">
    <source>
        <dbReference type="Proteomes" id="UP000468735"/>
    </source>
</evidence>
<dbReference type="Proteomes" id="UP000468735">
    <property type="component" value="Unassembled WGS sequence"/>
</dbReference>
<feature type="region of interest" description="Disordered" evidence="1">
    <location>
        <begin position="1"/>
        <end position="25"/>
    </location>
</feature>
<dbReference type="Pfam" id="PF19803">
    <property type="entry name" value="DUF6286"/>
    <property type="match status" value="1"/>
</dbReference>
<evidence type="ECO:0000259" key="3">
    <source>
        <dbReference type="Pfam" id="PF19803"/>
    </source>
</evidence>
<keyword evidence="2" id="KW-0472">Membrane</keyword>
<evidence type="ECO:0000256" key="2">
    <source>
        <dbReference type="SAM" id="Phobius"/>
    </source>
</evidence>
<feature type="compositionally biased region" description="Basic and acidic residues" evidence="1">
    <location>
        <begin position="10"/>
        <end position="25"/>
    </location>
</feature>
<keyword evidence="5" id="KW-1185">Reference proteome</keyword>
<name>A0A6H9YYQ7_9ACTN</name>
<dbReference type="RefSeq" id="WP_151563028.1">
    <property type="nucleotide sequence ID" value="NZ_WBMT01000010.1"/>
</dbReference>
<keyword evidence="2" id="KW-1133">Transmembrane helix</keyword>
<sequence>MTTAAGRLPKASDRTEAPPKSADRAARRAARRVFRPRRVWPALVAATTLTVAGTIVAIETISALAGSPAGVIPYERLADRLARTGWRSTAVIAAGAVALLLGLAALLAGLLPGHTKLIRLRTDDPDLVMGVTGRGLRTAAATAARDVDLVSDVHRVKARRNRVIVTVVTPVRDTGELKEKVRDAVRARFDELGVDPPRTVGVRVRRKGA</sequence>
<accession>A0A6H9YYQ7</accession>
<comment type="caution">
    <text evidence="4">The sequence shown here is derived from an EMBL/GenBank/DDBJ whole genome shotgun (WGS) entry which is preliminary data.</text>
</comment>
<feature type="domain" description="DUF6286" evidence="3">
    <location>
        <begin position="100"/>
        <end position="205"/>
    </location>
</feature>
<dbReference type="OrthoDB" id="3529404at2"/>
<organism evidence="4 5">
    <name type="scientific">Actinomadura rudentiformis</name>
    <dbReference type="NCBI Taxonomy" id="359158"/>
    <lineage>
        <taxon>Bacteria</taxon>
        <taxon>Bacillati</taxon>
        <taxon>Actinomycetota</taxon>
        <taxon>Actinomycetes</taxon>
        <taxon>Streptosporangiales</taxon>
        <taxon>Thermomonosporaceae</taxon>
        <taxon>Actinomadura</taxon>
    </lineage>
</organism>
<protein>
    <recommendedName>
        <fullName evidence="3">DUF6286 domain-containing protein</fullName>
    </recommendedName>
</protein>
<proteinExistence type="predicted"/>
<reference evidence="4 5" key="1">
    <citation type="submission" date="2019-09" db="EMBL/GenBank/DDBJ databases">
        <title>Actinomadura physcomitrii sp. nov., a novel actinomycete isolated from moss [Physcomitrium sphaericum (Ludw) Fuernr].</title>
        <authorList>
            <person name="Zhuang X."/>
            <person name="Liu C."/>
        </authorList>
    </citation>
    <scope>NUCLEOTIDE SEQUENCE [LARGE SCALE GENOMIC DNA]</scope>
    <source>
        <strain evidence="4 5">HMC1</strain>
    </source>
</reference>
<feature type="transmembrane region" description="Helical" evidence="2">
    <location>
        <begin position="85"/>
        <end position="111"/>
    </location>
</feature>